<dbReference type="EMBL" id="QJJU01000014">
    <property type="protein sequence ID" value="PXX06373.1"/>
    <property type="molecule type" value="Genomic_DNA"/>
</dbReference>
<sequence>MAHLLFVRPADDSAAGQIATLGQAIRLLATAFTTTDLYGLQANRVNVDVELPNATSLFYFGHGSPAELVANGAALVDQQNVGSLGGGIVVAIACYAAIILGPQAVQTPSVEAFLGFDDEFGFPLLAPAPMAMGVIDGLRGLLTQGDDIGSAADELRQGFARAKVDYKTNGSNYGLSRSDARTAWLYAKSNQHSVCLYGDTSAKL</sequence>
<organism evidence="1 2">
    <name type="scientific">Mycolicibacterium moriokaense</name>
    <dbReference type="NCBI Taxonomy" id="39691"/>
    <lineage>
        <taxon>Bacteria</taxon>
        <taxon>Bacillati</taxon>
        <taxon>Actinomycetota</taxon>
        <taxon>Actinomycetes</taxon>
        <taxon>Mycobacteriales</taxon>
        <taxon>Mycobacteriaceae</taxon>
        <taxon>Mycolicibacterium</taxon>
    </lineage>
</organism>
<dbReference type="RefSeq" id="WP_110317976.1">
    <property type="nucleotide sequence ID" value="NZ_QJJU01000014.1"/>
</dbReference>
<dbReference type="OrthoDB" id="9910663at2"/>
<reference evidence="2" key="1">
    <citation type="submission" date="2018-05" db="EMBL/GenBank/DDBJ databases">
        <authorList>
            <person name="Deangelis K."/>
            <person name="Huntemann M."/>
            <person name="Clum A."/>
            <person name="Pillay M."/>
            <person name="Palaniappan K."/>
            <person name="Varghese N."/>
            <person name="Mikhailova N."/>
            <person name="Stamatis D."/>
            <person name="Reddy T."/>
            <person name="Daum C."/>
            <person name="Shapiro N."/>
            <person name="Ivanova N."/>
            <person name="Kyrpides N."/>
            <person name="Woyke T."/>
        </authorList>
    </citation>
    <scope>NUCLEOTIDE SEQUENCE [LARGE SCALE GENOMIC DNA]</scope>
    <source>
        <strain evidence="2">GAS496</strain>
    </source>
</reference>
<evidence type="ECO:0000313" key="2">
    <source>
        <dbReference type="Proteomes" id="UP000247781"/>
    </source>
</evidence>
<protein>
    <submittedName>
        <fullName evidence="1">Uncharacterized protein</fullName>
    </submittedName>
</protein>
<gene>
    <name evidence="1" type="ORF">C8E89_114146</name>
</gene>
<comment type="caution">
    <text evidence="1">The sequence shown here is derived from an EMBL/GenBank/DDBJ whole genome shotgun (WGS) entry which is preliminary data.</text>
</comment>
<evidence type="ECO:0000313" key="1">
    <source>
        <dbReference type="EMBL" id="PXX06373.1"/>
    </source>
</evidence>
<dbReference type="AlphaFoldDB" id="A0A318HCW9"/>
<accession>A0A318HCW9</accession>
<proteinExistence type="predicted"/>
<reference evidence="1 2" key="2">
    <citation type="submission" date="2018-06" db="EMBL/GenBank/DDBJ databases">
        <title>Sequencing of bacterial isolates from soil warming experiment in Harvard Forest, Massachusetts, USA.</title>
        <authorList>
            <person name="Deangelis K.PhD."/>
        </authorList>
    </citation>
    <scope>NUCLEOTIDE SEQUENCE [LARGE SCALE GENOMIC DNA]</scope>
    <source>
        <strain evidence="1 2">GAS496</strain>
    </source>
</reference>
<keyword evidence="2" id="KW-1185">Reference proteome</keyword>
<dbReference type="Proteomes" id="UP000247781">
    <property type="component" value="Unassembled WGS sequence"/>
</dbReference>
<name>A0A318HCW9_9MYCO</name>